<dbReference type="EMBL" id="JASCZI010002201">
    <property type="protein sequence ID" value="MED6115956.1"/>
    <property type="molecule type" value="Genomic_DNA"/>
</dbReference>
<feature type="region of interest" description="Disordered" evidence="1">
    <location>
        <begin position="1"/>
        <end position="30"/>
    </location>
</feature>
<name>A0ABU6QWU7_9FABA</name>
<dbReference type="Proteomes" id="UP001341840">
    <property type="component" value="Unassembled WGS sequence"/>
</dbReference>
<comment type="caution">
    <text evidence="2">The sequence shown here is derived from an EMBL/GenBank/DDBJ whole genome shotgun (WGS) entry which is preliminary data.</text>
</comment>
<protein>
    <submittedName>
        <fullName evidence="2">Uncharacterized protein</fullName>
    </submittedName>
</protein>
<proteinExistence type="predicted"/>
<feature type="compositionally biased region" description="Polar residues" evidence="1">
    <location>
        <begin position="1"/>
        <end position="10"/>
    </location>
</feature>
<evidence type="ECO:0000313" key="3">
    <source>
        <dbReference type="Proteomes" id="UP001341840"/>
    </source>
</evidence>
<evidence type="ECO:0000256" key="1">
    <source>
        <dbReference type="SAM" id="MobiDB-lite"/>
    </source>
</evidence>
<keyword evidence="3" id="KW-1185">Reference proteome</keyword>
<accession>A0ABU6QWU7</accession>
<organism evidence="2 3">
    <name type="scientific">Stylosanthes scabra</name>
    <dbReference type="NCBI Taxonomy" id="79078"/>
    <lineage>
        <taxon>Eukaryota</taxon>
        <taxon>Viridiplantae</taxon>
        <taxon>Streptophyta</taxon>
        <taxon>Embryophyta</taxon>
        <taxon>Tracheophyta</taxon>
        <taxon>Spermatophyta</taxon>
        <taxon>Magnoliopsida</taxon>
        <taxon>eudicotyledons</taxon>
        <taxon>Gunneridae</taxon>
        <taxon>Pentapetalae</taxon>
        <taxon>rosids</taxon>
        <taxon>fabids</taxon>
        <taxon>Fabales</taxon>
        <taxon>Fabaceae</taxon>
        <taxon>Papilionoideae</taxon>
        <taxon>50 kb inversion clade</taxon>
        <taxon>dalbergioids sensu lato</taxon>
        <taxon>Dalbergieae</taxon>
        <taxon>Pterocarpus clade</taxon>
        <taxon>Stylosanthes</taxon>
    </lineage>
</organism>
<sequence>MIFSPVPSSHKQSHLHTAHSPYSQTNSPPPPLPSSVRVFVTTVVASGSRSRCHLILSHQFLFSSPLPPLFPVLVAATALSARAGCCARRHLLHYLIWFLFSPPPPPLVMKASPSCLPFSPRCPSLLHALPLSRRVALASSPSLRASPFAAASLSSLTLRSV</sequence>
<gene>
    <name evidence="2" type="ORF">PIB30_095637</name>
</gene>
<reference evidence="2 3" key="1">
    <citation type="journal article" date="2023" name="Plants (Basel)">
        <title>Bridging the Gap: Combining Genomics and Transcriptomics Approaches to Understand Stylosanthes scabra, an Orphan Legume from the Brazilian Caatinga.</title>
        <authorList>
            <person name="Ferreira-Neto J.R.C."/>
            <person name="da Silva M.D."/>
            <person name="Binneck E."/>
            <person name="de Melo N.F."/>
            <person name="da Silva R.H."/>
            <person name="de Melo A.L.T.M."/>
            <person name="Pandolfi V."/>
            <person name="Bustamante F.O."/>
            <person name="Brasileiro-Vidal A.C."/>
            <person name="Benko-Iseppon A.M."/>
        </authorList>
    </citation>
    <scope>NUCLEOTIDE SEQUENCE [LARGE SCALE GENOMIC DNA]</scope>
    <source>
        <tissue evidence="2">Leaves</tissue>
    </source>
</reference>
<evidence type="ECO:0000313" key="2">
    <source>
        <dbReference type="EMBL" id="MED6115956.1"/>
    </source>
</evidence>